<keyword evidence="2" id="KW-1185">Reference proteome</keyword>
<dbReference type="Proteomes" id="UP000001557">
    <property type="component" value="Plasmid pSbal02"/>
</dbReference>
<name>A3DB86_SHEB5</name>
<dbReference type="Gene3D" id="2.30.110.10">
    <property type="entry name" value="Electron Transport, Fmn-binding Protein, Chain A"/>
    <property type="match status" value="1"/>
</dbReference>
<proteinExistence type="predicted"/>
<evidence type="ECO:0000313" key="2">
    <source>
        <dbReference type="Proteomes" id="UP000001557"/>
    </source>
</evidence>
<accession>A3DB86</accession>
<geneLocation type="plasmid" evidence="1 2">
    <name>pSbal02</name>
</geneLocation>
<reference evidence="1 2" key="1">
    <citation type="submission" date="2007-02" db="EMBL/GenBank/DDBJ databases">
        <title>Complete sequence of plasmid pSbal02 of Shewanella baltica OS155.</title>
        <authorList>
            <consortium name="US DOE Joint Genome Institute"/>
            <person name="Copeland A."/>
            <person name="Lucas S."/>
            <person name="Lapidus A."/>
            <person name="Barry K."/>
            <person name="Detter J.C."/>
            <person name="Glavina del Rio T."/>
            <person name="Hammon N."/>
            <person name="Israni S."/>
            <person name="Dalin E."/>
            <person name="Tice H."/>
            <person name="Pitluck S."/>
            <person name="Sims D.R."/>
            <person name="Brettin T."/>
            <person name="Bruce D."/>
            <person name="Han C."/>
            <person name="Tapia R."/>
            <person name="Brainard J."/>
            <person name="Schmutz J."/>
            <person name="Larimer F."/>
            <person name="Land M."/>
            <person name="Hauser L."/>
            <person name="Kyrpides N."/>
            <person name="Mikhailova N."/>
            <person name="Brettar I."/>
            <person name="Klappenbach J."/>
            <person name="Konstantinidis K."/>
            <person name="Rodrigues J."/>
            <person name="Tiedje J."/>
            <person name="Richardson P."/>
        </authorList>
    </citation>
    <scope>NUCLEOTIDE SEQUENCE [LARGE SCALE GENOMIC DNA]</scope>
    <source>
        <strain evidence="2">OS155 / ATCC BAA-1091</strain>
        <plasmid evidence="1 2">pSbal02</plasmid>
    </source>
</reference>
<organism evidence="1 2">
    <name type="scientific">Shewanella baltica (strain OS155 / ATCC BAA-1091)</name>
    <dbReference type="NCBI Taxonomy" id="325240"/>
    <lineage>
        <taxon>Bacteria</taxon>
        <taxon>Pseudomonadati</taxon>
        <taxon>Pseudomonadota</taxon>
        <taxon>Gammaproteobacteria</taxon>
        <taxon>Alteromonadales</taxon>
        <taxon>Shewanellaceae</taxon>
        <taxon>Shewanella</taxon>
    </lineage>
</organism>
<dbReference type="HOGENOM" id="CLU_2208258_0_0_6"/>
<protein>
    <submittedName>
        <fullName evidence="1">Uncharacterized protein</fullName>
    </submittedName>
</protein>
<dbReference type="InterPro" id="IPR012349">
    <property type="entry name" value="Split_barrel_FMN-bd"/>
</dbReference>
<dbReference type="EMBL" id="CP000565">
    <property type="protein sequence ID" value="ABN63999.1"/>
    <property type="molecule type" value="Genomic_DNA"/>
</dbReference>
<sequence>MDFTIRKQSRKRLTILCKPVHVQISDKIKIIYQEKFGIFGGGLIDVTDFEAFQLEPIEGLYFRGFGRAYNFTSDSYDVIHLKEPHKPKTGNTMAKILKKSLKDKIDA</sequence>
<dbReference type="AlphaFoldDB" id="A3DB86"/>
<dbReference type="RefSeq" id="WP_011840013.1">
    <property type="nucleotide sequence ID" value="NC_009036.1"/>
</dbReference>
<keyword evidence="1" id="KW-0614">Plasmid</keyword>
<gene>
    <name evidence="1" type="ordered locus">Sbal_4453</name>
</gene>
<evidence type="ECO:0000313" key="1">
    <source>
        <dbReference type="EMBL" id="ABN63999.1"/>
    </source>
</evidence>
<dbReference type="KEGG" id="sbl:Sbal_4453"/>